<organism evidence="9 10">
    <name type="scientific">Tessaracoccus palaemonis</name>
    <dbReference type="NCBI Taxonomy" id="2829499"/>
    <lineage>
        <taxon>Bacteria</taxon>
        <taxon>Bacillati</taxon>
        <taxon>Actinomycetota</taxon>
        <taxon>Actinomycetes</taxon>
        <taxon>Propionibacteriales</taxon>
        <taxon>Propionibacteriaceae</taxon>
        <taxon>Tessaracoccus</taxon>
    </lineage>
</organism>
<sequence>MVALKKLGEGLVFLWLLTLVAFAVVKLAPGDVVLSMLRIDTVAVTNEQIEALREELGLNMPIWQQYLAYLGSLAHLDFGTSAMTGQPVIAEIGKAFPATLMLAGYALALALILAAILGAVGARFAGRWPDRGVLAFCMLGASIPTFWLALVMLNVFSVRLGVVPSMGMGDGGMILPTVALAFAVAPPYIKILRNSLIESQDLDFVRASRSRGLGEQVIFFRHILRASLIPVVTIAGVSLGSLLGGTVVVEKIFGIPGVGKLMLEALTRRDYAVIQAFIILIGVIVFLINTLVDLSYRWLDPAISLKGKARA</sequence>
<feature type="transmembrane region" description="Helical" evidence="7">
    <location>
        <begin position="102"/>
        <end position="121"/>
    </location>
</feature>
<reference evidence="9 10" key="1">
    <citation type="submission" date="2021-07" db="EMBL/GenBank/DDBJ databases">
        <title>complete genome sequencing of Tessaracoccus sp.J1M15.</title>
        <authorList>
            <person name="Bae J.-W."/>
            <person name="Kim D.-y."/>
        </authorList>
    </citation>
    <scope>NUCLEOTIDE SEQUENCE [LARGE SCALE GENOMIC DNA]</scope>
    <source>
        <strain evidence="9 10">J1M15</strain>
    </source>
</reference>
<dbReference type="CDD" id="cd06261">
    <property type="entry name" value="TM_PBP2"/>
    <property type="match status" value="1"/>
</dbReference>
<evidence type="ECO:0000256" key="1">
    <source>
        <dbReference type="ARBA" id="ARBA00004651"/>
    </source>
</evidence>
<evidence type="ECO:0000313" key="9">
    <source>
        <dbReference type="EMBL" id="QXT63578.1"/>
    </source>
</evidence>
<gene>
    <name evidence="9" type="ORF">KDB89_03635</name>
</gene>
<dbReference type="RefSeq" id="WP_219083506.1">
    <property type="nucleotide sequence ID" value="NZ_CP079216.1"/>
</dbReference>
<keyword evidence="3" id="KW-1003">Cell membrane</keyword>
<evidence type="ECO:0000256" key="2">
    <source>
        <dbReference type="ARBA" id="ARBA00022448"/>
    </source>
</evidence>
<evidence type="ECO:0000256" key="7">
    <source>
        <dbReference type="RuleBase" id="RU363032"/>
    </source>
</evidence>
<keyword evidence="2 7" id="KW-0813">Transport</keyword>
<evidence type="ECO:0000256" key="4">
    <source>
        <dbReference type="ARBA" id="ARBA00022692"/>
    </source>
</evidence>
<dbReference type="InterPro" id="IPR045621">
    <property type="entry name" value="BPD_transp_1_N"/>
</dbReference>
<dbReference type="PROSITE" id="PS50928">
    <property type="entry name" value="ABC_TM1"/>
    <property type="match status" value="1"/>
</dbReference>
<evidence type="ECO:0000256" key="5">
    <source>
        <dbReference type="ARBA" id="ARBA00022989"/>
    </source>
</evidence>
<evidence type="ECO:0000259" key="8">
    <source>
        <dbReference type="PROSITE" id="PS50928"/>
    </source>
</evidence>
<dbReference type="Pfam" id="PF19300">
    <property type="entry name" value="BPD_transp_1_N"/>
    <property type="match status" value="1"/>
</dbReference>
<dbReference type="PANTHER" id="PTHR43163">
    <property type="entry name" value="DIPEPTIDE TRANSPORT SYSTEM PERMEASE PROTEIN DPPB-RELATED"/>
    <property type="match status" value="1"/>
</dbReference>
<protein>
    <submittedName>
        <fullName evidence="9">ABC transporter permease</fullName>
    </submittedName>
</protein>
<evidence type="ECO:0000256" key="3">
    <source>
        <dbReference type="ARBA" id="ARBA00022475"/>
    </source>
</evidence>
<proteinExistence type="inferred from homology"/>
<feature type="transmembrane region" description="Helical" evidence="7">
    <location>
        <begin position="133"/>
        <end position="153"/>
    </location>
</feature>
<evidence type="ECO:0000313" key="10">
    <source>
        <dbReference type="Proteomes" id="UP000824504"/>
    </source>
</evidence>
<dbReference type="EMBL" id="CP079216">
    <property type="protein sequence ID" value="QXT63578.1"/>
    <property type="molecule type" value="Genomic_DNA"/>
</dbReference>
<feature type="transmembrane region" description="Helical" evidence="7">
    <location>
        <begin position="228"/>
        <end position="253"/>
    </location>
</feature>
<feature type="domain" description="ABC transmembrane type-1" evidence="8">
    <location>
        <begin position="96"/>
        <end position="292"/>
    </location>
</feature>
<dbReference type="Proteomes" id="UP000824504">
    <property type="component" value="Chromosome"/>
</dbReference>
<comment type="similarity">
    <text evidence="7">Belongs to the binding-protein-dependent transport system permease family.</text>
</comment>
<name>A0ABX8SJQ7_9ACTN</name>
<dbReference type="InterPro" id="IPR000515">
    <property type="entry name" value="MetI-like"/>
</dbReference>
<accession>A0ABX8SJQ7</accession>
<comment type="subcellular location">
    <subcellularLocation>
        <location evidence="1 7">Cell membrane</location>
        <topology evidence="1 7">Multi-pass membrane protein</topology>
    </subcellularLocation>
</comment>
<keyword evidence="4 7" id="KW-0812">Transmembrane</keyword>
<feature type="transmembrane region" description="Helical" evidence="7">
    <location>
        <begin position="173"/>
        <end position="189"/>
    </location>
</feature>
<evidence type="ECO:0000256" key="6">
    <source>
        <dbReference type="ARBA" id="ARBA00023136"/>
    </source>
</evidence>
<keyword evidence="10" id="KW-1185">Reference proteome</keyword>
<dbReference type="Pfam" id="PF00528">
    <property type="entry name" value="BPD_transp_1"/>
    <property type="match status" value="1"/>
</dbReference>
<dbReference type="PANTHER" id="PTHR43163:SF6">
    <property type="entry name" value="DIPEPTIDE TRANSPORT SYSTEM PERMEASE PROTEIN DPPB-RELATED"/>
    <property type="match status" value="1"/>
</dbReference>
<keyword evidence="6 7" id="KW-0472">Membrane</keyword>
<keyword evidence="5 7" id="KW-1133">Transmembrane helix</keyword>
<feature type="transmembrane region" description="Helical" evidence="7">
    <location>
        <begin position="273"/>
        <end position="292"/>
    </location>
</feature>